<evidence type="ECO:0000256" key="2">
    <source>
        <dbReference type="ARBA" id="ARBA00022679"/>
    </source>
</evidence>
<evidence type="ECO:0000313" key="5">
    <source>
        <dbReference type="Proteomes" id="UP001595699"/>
    </source>
</evidence>
<protein>
    <submittedName>
        <fullName evidence="4">Phosphoribosyltransferase</fullName>
    </submittedName>
</protein>
<gene>
    <name evidence="4" type="ORF">ACFOUW_28965</name>
</gene>
<evidence type="ECO:0000259" key="3">
    <source>
        <dbReference type="Pfam" id="PF00156"/>
    </source>
</evidence>
<keyword evidence="2" id="KW-0808">Transferase</keyword>
<dbReference type="InterPro" id="IPR029057">
    <property type="entry name" value="PRTase-like"/>
</dbReference>
<evidence type="ECO:0000256" key="1">
    <source>
        <dbReference type="ARBA" id="ARBA00022676"/>
    </source>
</evidence>
<dbReference type="Pfam" id="PF00156">
    <property type="entry name" value="Pribosyltran"/>
    <property type="match status" value="1"/>
</dbReference>
<dbReference type="RefSeq" id="WP_205119404.1">
    <property type="nucleotide sequence ID" value="NZ_JAFBCM010000001.1"/>
</dbReference>
<dbReference type="InterPro" id="IPR000836">
    <property type="entry name" value="PRTase_dom"/>
</dbReference>
<name>A0ABV7YJT6_9ACTN</name>
<reference evidence="5" key="1">
    <citation type="journal article" date="2019" name="Int. J. Syst. Evol. Microbiol.">
        <title>The Global Catalogue of Microorganisms (GCM) 10K type strain sequencing project: providing services to taxonomists for standard genome sequencing and annotation.</title>
        <authorList>
            <consortium name="The Broad Institute Genomics Platform"/>
            <consortium name="The Broad Institute Genome Sequencing Center for Infectious Disease"/>
            <person name="Wu L."/>
            <person name="Ma J."/>
        </authorList>
    </citation>
    <scope>NUCLEOTIDE SEQUENCE [LARGE SCALE GENOMIC DNA]</scope>
    <source>
        <strain evidence="5">CGMCC 4.7241</strain>
    </source>
</reference>
<dbReference type="SUPFAM" id="SSF53271">
    <property type="entry name" value="PRTase-like"/>
    <property type="match status" value="1"/>
</dbReference>
<dbReference type="EMBL" id="JBHRZH010000036">
    <property type="protein sequence ID" value="MFC3764901.1"/>
    <property type="molecule type" value="Genomic_DNA"/>
</dbReference>
<dbReference type="Proteomes" id="UP001595699">
    <property type="component" value="Unassembled WGS sequence"/>
</dbReference>
<keyword evidence="5" id="KW-1185">Reference proteome</keyword>
<dbReference type="PANTHER" id="PTHR43363">
    <property type="entry name" value="HYPOXANTHINE PHOSPHORIBOSYLTRANSFERASE"/>
    <property type="match status" value="1"/>
</dbReference>
<evidence type="ECO:0000313" key="4">
    <source>
        <dbReference type="EMBL" id="MFC3764901.1"/>
    </source>
</evidence>
<dbReference type="GO" id="GO:0016757">
    <property type="term" value="F:glycosyltransferase activity"/>
    <property type="evidence" value="ECO:0007669"/>
    <property type="project" value="UniProtKB-KW"/>
</dbReference>
<dbReference type="PANTHER" id="PTHR43363:SF1">
    <property type="entry name" value="HYPOXANTHINE-GUANINE PHOSPHORIBOSYLTRANSFERASE"/>
    <property type="match status" value="1"/>
</dbReference>
<dbReference type="CDD" id="cd06223">
    <property type="entry name" value="PRTases_typeI"/>
    <property type="match status" value="1"/>
</dbReference>
<keyword evidence="1 4" id="KW-0328">Glycosyltransferase</keyword>
<dbReference type="Gene3D" id="3.40.50.2020">
    <property type="match status" value="1"/>
</dbReference>
<feature type="domain" description="Phosphoribosyltransferase" evidence="3">
    <location>
        <begin position="7"/>
        <end position="149"/>
    </location>
</feature>
<comment type="caution">
    <text evidence="4">The sequence shown here is derived from an EMBL/GenBank/DDBJ whole genome shotgun (WGS) entry which is preliminary data.</text>
</comment>
<accession>A0ABV7YJT6</accession>
<sequence>MAEREELDWQLFGKATRELAEQIAASGYEPDIVLAIARGGLFPAGALGYALDVKNLHVVNVEFYTGVEERLPLPVMLPPVPNVVDLSGARVLITDDVADTGATLKLVRDFCADHVADARCAVIYEKTISEVKAEYVWKRTDKWINFPWSSTPPVVTRDGQVLDA</sequence>
<organism evidence="4 5">
    <name type="scientific">Tenggerimyces flavus</name>
    <dbReference type="NCBI Taxonomy" id="1708749"/>
    <lineage>
        <taxon>Bacteria</taxon>
        <taxon>Bacillati</taxon>
        <taxon>Actinomycetota</taxon>
        <taxon>Actinomycetes</taxon>
        <taxon>Propionibacteriales</taxon>
        <taxon>Nocardioidaceae</taxon>
        <taxon>Tenggerimyces</taxon>
    </lineage>
</organism>
<proteinExistence type="predicted"/>